<keyword evidence="8 11" id="KW-0472">Membrane</keyword>
<feature type="transmembrane region" description="Helical" evidence="11">
    <location>
        <begin position="274"/>
        <end position="292"/>
    </location>
</feature>
<dbReference type="GO" id="GO:0098719">
    <property type="term" value="P:sodium ion import across plasma membrane"/>
    <property type="evidence" value="ECO:0007669"/>
    <property type="project" value="TreeGrafter"/>
</dbReference>
<dbReference type="WBParaSite" id="L893_g21317.t1">
    <property type="protein sequence ID" value="L893_g21317.t1"/>
    <property type="gene ID" value="L893_g21317"/>
</dbReference>
<name>A0A1I7YZQ2_9BILA</name>
<dbReference type="GO" id="GO:0005886">
    <property type="term" value="C:plasma membrane"/>
    <property type="evidence" value="ECO:0007669"/>
    <property type="project" value="UniProtKB-SubCell"/>
</dbReference>
<dbReference type="GO" id="GO:0015386">
    <property type="term" value="F:potassium:proton antiporter activity"/>
    <property type="evidence" value="ECO:0007669"/>
    <property type="project" value="TreeGrafter"/>
</dbReference>
<reference evidence="14" key="1">
    <citation type="submission" date="2016-11" db="UniProtKB">
        <authorList>
            <consortium name="WormBaseParasite"/>
        </authorList>
    </citation>
    <scope>IDENTIFICATION</scope>
</reference>
<dbReference type="Pfam" id="PF00999">
    <property type="entry name" value="Na_H_Exchanger"/>
    <property type="match status" value="1"/>
</dbReference>
<dbReference type="InterPro" id="IPR014710">
    <property type="entry name" value="RmlC-like_jellyroll"/>
</dbReference>
<keyword evidence="7" id="KW-0406">Ion transport</keyword>
<protein>
    <submittedName>
        <fullName evidence="14">Cyclic nucleotide-binding domain-containing protein</fullName>
    </submittedName>
</protein>
<dbReference type="Gene3D" id="6.10.140.1330">
    <property type="match status" value="1"/>
</dbReference>
<feature type="transmembrane region" description="Helical" evidence="11">
    <location>
        <begin position="235"/>
        <end position="253"/>
    </location>
</feature>
<evidence type="ECO:0000256" key="2">
    <source>
        <dbReference type="ARBA" id="ARBA00022448"/>
    </source>
</evidence>
<feature type="coiled-coil region" evidence="10">
    <location>
        <begin position="1045"/>
        <end position="1072"/>
    </location>
</feature>
<evidence type="ECO:0000313" key="14">
    <source>
        <dbReference type="WBParaSite" id="L893_g21317.t1"/>
    </source>
</evidence>
<keyword evidence="6" id="KW-0915">Sodium</keyword>
<accession>A0A1I7YZQ2</accession>
<keyword evidence="3" id="KW-1003">Cell membrane</keyword>
<keyword evidence="4 11" id="KW-0812">Transmembrane</keyword>
<feature type="transmembrane region" description="Helical" evidence="11">
    <location>
        <begin position="701"/>
        <end position="725"/>
    </location>
</feature>
<feature type="transmembrane region" description="Helical" evidence="11">
    <location>
        <begin position="129"/>
        <end position="152"/>
    </location>
</feature>
<dbReference type="PANTHER" id="PTHR10110:SF86">
    <property type="entry name" value="SODIUM_HYDROGEN EXCHANGER 7"/>
    <property type="match status" value="1"/>
</dbReference>
<evidence type="ECO:0000313" key="13">
    <source>
        <dbReference type="Proteomes" id="UP000095287"/>
    </source>
</evidence>
<dbReference type="Gene3D" id="2.60.120.10">
    <property type="entry name" value="Jelly Rolls"/>
    <property type="match status" value="1"/>
</dbReference>
<evidence type="ECO:0000256" key="7">
    <source>
        <dbReference type="ARBA" id="ARBA00023065"/>
    </source>
</evidence>
<evidence type="ECO:0000256" key="4">
    <source>
        <dbReference type="ARBA" id="ARBA00022692"/>
    </source>
</evidence>
<organism evidence="13 14">
    <name type="scientific">Steinernema glaseri</name>
    <dbReference type="NCBI Taxonomy" id="37863"/>
    <lineage>
        <taxon>Eukaryota</taxon>
        <taxon>Metazoa</taxon>
        <taxon>Ecdysozoa</taxon>
        <taxon>Nematoda</taxon>
        <taxon>Chromadorea</taxon>
        <taxon>Rhabditida</taxon>
        <taxon>Tylenchina</taxon>
        <taxon>Panagrolaimomorpha</taxon>
        <taxon>Strongyloidoidea</taxon>
        <taxon>Steinernematidae</taxon>
        <taxon>Steinernema</taxon>
    </lineage>
</organism>
<evidence type="ECO:0000256" key="8">
    <source>
        <dbReference type="ARBA" id="ARBA00023136"/>
    </source>
</evidence>
<feature type="domain" description="Cyclic nucleotide-binding" evidence="12">
    <location>
        <begin position="958"/>
        <end position="1008"/>
    </location>
</feature>
<dbReference type="InterPro" id="IPR006153">
    <property type="entry name" value="Cation/H_exchanger_TM"/>
</dbReference>
<keyword evidence="10" id="KW-0175">Coiled coil</keyword>
<dbReference type="AlphaFoldDB" id="A0A1I7YZQ2"/>
<evidence type="ECO:0000256" key="11">
    <source>
        <dbReference type="SAM" id="Phobius"/>
    </source>
</evidence>
<evidence type="ECO:0000256" key="5">
    <source>
        <dbReference type="ARBA" id="ARBA00022989"/>
    </source>
</evidence>
<evidence type="ECO:0000259" key="12">
    <source>
        <dbReference type="PROSITE" id="PS50042"/>
    </source>
</evidence>
<dbReference type="InterPro" id="IPR000595">
    <property type="entry name" value="cNMP-bd_dom"/>
</dbReference>
<keyword evidence="13" id="KW-1185">Reference proteome</keyword>
<evidence type="ECO:0000256" key="1">
    <source>
        <dbReference type="ARBA" id="ARBA00004651"/>
    </source>
</evidence>
<proteinExistence type="predicted"/>
<feature type="transmembrane region" description="Helical" evidence="11">
    <location>
        <begin position="647"/>
        <end position="667"/>
    </location>
</feature>
<dbReference type="PANTHER" id="PTHR10110">
    <property type="entry name" value="SODIUM/HYDROGEN EXCHANGER"/>
    <property type="match status" value="1"/>
</dbReference>
<feature type="transmembrane region" description="Helical" evidence="11">
    <location>
        <begin position="158"/>
        <end position="183"/>
    </location>
</feature>
<dbReference type="InterPro" id="IPR018490">
    <property type="entry name" value="cNMP-bd_dom_sf"/>
</dbReference>
<dbReference type="Proteomes" id="UP000095287">
    <property type="component" value="Unplaced"/>
</dbReference>
<feature type="transmembrane region" description="Helical" evidence="11">
    <location>
        <begin position="335"/>
        <end position="357"/>
    </location>
</feature>
<keyword evidence="2" id="KW-0813">Transport</keyword>
<evidence type="ECO:0000256" key="6">
    <source>
        <dbReference type="ARBA" id="ARBA00023053"/>
    </source>
</evidence>
<dbReference type="GO" id="GO:0015385">
    <property type="term" value="F:sodium:proton antiporter activity"/>
    <property type="evidence" value="ECO:0007669"/>
    <property type="project" value="InterPro"/>
</dbReference>
<keyword evidence="9" id="KW-0739">Sodium transport</keyword>
<comment type="subcellular location">
    <subcellularLocation>
        <location evidence="1">Cell membrane</location>
        <topology evidence="1">Multi-pass membrane protein</topology>
    </subcellularLocation>
</comment>
<evidence type="ECO:0000256" key="3">
    <source>
        <dbReference type="ARBA" id="ARBA00022475"/>
    </source>
</evidence>
<keyword evidence="5 11" id="KW-1133">Transmembrane helix</keyword>
<sequence length="1176" mass="133881">MGYPSSITESTLSNNTVQDQAAAHGPAVAFNFVFFAAFALVAGSILNETNKRIRFLRIPDSVLLFLSAFVASLVIEWCIPDEHVKVVKENLTWNNISPQMIQSVLLPPMLFESAFKINAYMFWSKFELVLSVTVFLYFATVITTAAYLMPLFCVLEKWWISLPFLLCSILVATDPVAVVALLDEIGAPKRMKILIEGESLLNDGLAIFVFRFCCELLLVFLLIAVYFVFHIGEKTHGSAALAVMFFGLTMSYYKENLRPTTFEKILHDWENYGYWANCIIFMMAGYFVGDRINHGYDIFWMLAGVFLSVTPLVARMFCVFVFFQMWNIAFPQVKLHAPDFVLLSYGGLRGALAILLAMELDDLAVKDVLGEVVIDKLIILCCASVFACLVIQGMTFVFLAVKEGTSKRSKYLKTTEKRLHLYLRRAVGNGIRSMRRDAGVYLREANWNVVKGQIQDDIFSTIDSAVETSASSREMSRLMSTDYDTQSTLSRRAASDITKSDVRSGYYGILLGKVHDEWVRGAISGPTAHVIIIILEHGIDEGRIKSNDFRDQLKVVQASRILYLMQSLLGAMVKKLLASRVAVHLSTVGTEHFAANVESEVDTKLQAKRSAEWWWLLSTVLSVSHTVVTIVALYTELQKPDTQSYFITVYILSSFLFVFVLFLENLIRLHRIREVRRSESHHATPRKASCIPKLAKSTVELVMCVLLMVLTVGELILILCLAGRFSSEGHMCLYTDDHAKWKWREDGFCEAGKAMLTALTGLVTIYKLLRGVPLLILSLHEVIAYWIIRQDRIRLSVLHFFQHLTSDTKIYQDLFTDDTYKAAILEQRSLNKIVEGLIRYEMKRNQHMMDVIAVIKTRQAIRMASHTLNRTLKDLRKEGFLPEENFASWSRHVLKLRQKADRVVSVSRAHITEQLQNVRWIQMLEERERRKVIRFLSEHIEAVKCHTVPDAFLVHTRGSAMYFIQKGVCKLTERTQTRGGLQCHEMYIYQGDFIGEFNIVTIDGPWKALRKKIPKKVKMQYRTITECELVRIDISVLLCLRRFHVVETILRIEQLRRLKNELKELKRSTSVRMLSDDEFAVFFANNGRKVRAELTLDISDNKLVLLGCAVRVVEVVPAIKMNGRGHVEGPAKLTVAPIDKNLEAMILIIDWSGAEFPLSEGGDSNISIDITDQKKT</sequence>
<evidence type="ECO:0000256" key="9">
    <source>
        <dbReference type="ARBA" id="ARBA00023201"/>
    </source>
</evidence>
<feature type="transmembrane region" description="Helical" evidence="11">
    <location>
        <begin position="204"/>
        <end position="229"/>
    </location>
</feature>
<feature type="transmembrane region" description="Helical" evidence="11">
    <location>
        <begin position="377"/>
        <end position="401"/>
    </location>
</feature>
<feature type="transmembrane region" description="Helical" evidence="11">
    <location>
        <begin position="298"/>
        <end position="323"/>
    </location>
</feature>
<dbReference type="InterPro" id="IPR018422">
    <property type="entry name" value="Cation/H_exchanger_CPA1"/>
</dbReference>
<evidence type="ECO:0000256" key="10">
    <source>
        <dbReference type="SAM" id="Coils"/>
    </source>
</evidence>
<feature type="transmembrane region" description="Helical" evidence="11">
    <location>
        <begin position="613"/>
        <end position="635"/>
    </location>
</feature>
<dbReference type="PROSITE" id="PS50042">
    <property type="entry name" value="CNMP_BINDING_3"/>
    <property type="match status" value="1"/>
</dbReference>
<dbReference type="GO" id="GO:0051453">
    <property type="term" value="P:regulation of intracellular pH"/>
    <property type="evidence" value="ECO:0007669"/>
    <property type="project" value="TreeGrafter"/>
</dbReference>
<feature type="transmembrane region" description="Helical" evidence="11">
    <location>
        <begin position="27"/>
        <end position="46"/>
    </location>
</feature>
<dbReference type="SUPFAM" id="SSF51206">
    <property type="entry name" value="cAMP-binding domain-like"/>
    <property type="match status" value="1"/>
</dbReference>